<evidence type="ECO:0000313" key="2">
    <source>
        <dbReference type="EMBL" id="AAS40380.1"/>
    </source>
</evidence>
<keyword evidence="1" id="KW-1133">Transmembrane helix</keyword>
<name>Q73BG7_BACC1</name>
<dbReference type="EMBL" id="AE017194">
    <property type="protein sequence ID" value="AAS40380.1"/>
    <property type="molecule type" value="Genomic_DNA"/>
</dbReference>
<reference evidence="2 3" key="1">
    <citation type="journal article" date="2004" name="Nucleic Acids Res.">
        <title>The genome sequence of Bacillus cereus ATCC 10987 reveals metabolic adaptations and a large plasmid related to Bacillus anthracis pXO1.</title>
        <authorList>
            <person name="Rasko D.A."/>
            <person name="Ravel J."/>
            <person name="Okstad O.A."/>
            <person name="Helgason E."/>
            <person name="Cer R.Z."/>
            <person name="Jiang L."/>
            <person name="Shores K.A."/>
            <person name="Fouts D.E."/>
            <person name="Tourasse N.J."/>
            <person name="Angiuoli S.V."/>
            <person name="Kolonay J."/>
            <person name="Nelson W.C."/>
            <person name="Kolsto A.-B."/>
            <person name="Fraser C.M."/>
            <person name="Read T.D."/>
        </authorList>
    </citation>
    <scope>NUCLEOTIDE SEQUENCE [LARGE SCALE GENOMIC DNA]</scope>
    <source>
        <strain evidence="3">ATCC 10987 / NRS 248</strain>
    </source>
</reference>
<organism evidence="2 3">
    <name type="scientific">Bacillus cereus (strain ATCC 10987 / NRS 248)</name>
    <dbReference type="NCBI Taxonomy" id="222523"/>
    <lineage>
        <taxon>Bacteria</taxon>
        <taxon>Bacillati</taxon>
        <taxon>Bacillota</taxon>
        <taxon>Bacilli</taxon>
        <taxon>Bacillales</taxon>
        <taxon>Bacillaceae</taxon>
        <taxon>Bacillus</taxon>
        <taxon>Bacillus cereus group</taxon>
    </lineage>
</organism>
<keyword evidence="1" id="KW-0472">Membrane</keyword>
<dbReference type="KEGG" id="bca:BCE_1451"/>
<evidence type="ECO:0000256" key="1">
    <source>
        <dbReference type="SAM" id="Phobius"/>
    </source>
</evidence>
<dbReference type="HOGENOM" id="CLU_2876112_0_0_9"/>
<proteinExistence type="predicted"/>
<dbReference type="AlphaFoldDB" id="Q73BG7"/>
<accession>Q73BG7</accession>
<evidence type="ECO:0000313" key="3">
    <source>
        <dbReference type="Proteomes" id="UP000002527"/>
    </source>
</evidence>
<feature type="transmembrane region" description="Helical" evidence="1">
    <location>
        <begin position="44"/>
        <end position="62"/>
    </location>
</feature>
<sequence>MNEPPLHYMHPYYNSMLTSKSPLILQQNMAYTAIITCKQKSFGFLYPKLLWNILLLFILSNLF</sequence>
<keyword evidence="1" id="KW-0812">Transmembrane</keyword>
<gene>
    <name evidence="2" type="ordered locus">BCE_1451</name>
</gene>
<dbReference type="Proteomes" id="UP000002527">
    <property type="component" value="Chromosome"/>
</dbReference>
<protein>
    <submittedName>
        <fullName evidence="2">Uncharacterized protein</fullName>
    </submittedName>
</protein>